<proteinExistence type="predicted"/>
<keyword evidence="2" id="KW-0732">Signal</keyword>
<reference evidence="3 4" key="1">
    <citation type="submission" date="2019-07" db="EMBL/GenBank/DDBJ databases">
        <title>De Novo Assembly of kiwifruit Actinidia rufa.</title>
        <authorList>
            <person name="Sugita-Konishi S."/>
            <person name="Sato K."/>
            <person name="Mori E."/>
            <person name="Abe Y."/>
            <person name="Kisaki G."/>
            <person name="Hamano K."/>
            <person name="Suezawa K."/>
            <person name="Otani M."/>
            <person name="Fukuda T."/>
            <person name="Manabe T."/>
            <person name="Gomi K."/>
            <person name="Tabuchi M."/>
            <person name="Akimitsu K."/>
            <person name="Kataoka I."/>
        </authorList>
    </citation>
    <scope>NUCLEOTIDE SEQUENCE [LARGE SCALE GENOMIC DNA]</scope>
    <source>
        <strain evidence="4">cv. Fuchu</strain>
    </source>
</reference>
<dbReference type="Proteomes" id="UP000585474">
    <property type="component" value="Unassembled WGS sequence"/>
</dbReference>
<evidence type="ECO:0000313" key="4">
    <source>
        <dbReference type="Proteomes" id="UP000585474"/>
    </source>
</evidence>
<gene>
    <name evidence="3" type="ORF">Acr_14g0001230</name>
</gene>
<feature type="signal peptide" evidence="2">
    <location>
        <begin position="1"/>
        <end position="23"/>
    </location>
</feature>
<protein>
    <recommendedName>
        <fullName evidence="5">Secreted protein</fullName>
    </recommendedName>
</protein>
<feature type="region of interest" description="Disordered" evidence="1">
    <location>
        <begin position="89"/>
        <end position="113"/>
    </location>
</feature>
<accession>A0A7J0FRE4</accession>
<name>A0A7J0FRE4_9ERIC</name>
<organism evidence="3 4">
    <name type="scientific">Actinidia rufa</name>
    <dbReference type="NCBI Taxonomy" id="165716"/>
    <lineage>
        <taxon>Eukaryota</taxon>
        <taxon>Viridiplantae</taxon>
        <taxon>Streptophyta</taxon>
        <taxon>Embryophyta</taxon>
        <taxon>Tracheophyta</taxon>
        <taxon>Spermatophyta</taxon>
        <taxon>Magnoliopsida</taxon>
        <taxon>eudicotyledons</taxon>
        <taxon>Gunneridae</taxon>
        <taxon>Pentapetalae</taxon>
        <taxon>asterids</taxon>
        <taxon>Ericales</taxon>
        <taxon>Actinidiaceae</taxon>
        <taxon>Actinidia</taxon>
    </lineage>
</organism>
<evidence type="ECO:0000256" key="2">
    <source>
        <dbReference type="SAM" id="SignalP"/>
    </source>
</evidence>
<dbReference type="EMBL" id="BJWL01000014">
    <property type="protein sequence ID" value="GFZ00488.1"/>
    <property type="molecule type" value="Genomic_DNA"/>
</dbReference>
<comment type="caution">
    <text evidence="3">The sequence shown here is derived from an EMBL/GenBank/DDBJ whole genome shotgun (WGS) entry which is preliminary data.</text>
</comment>
<evidence type="ECO:0000313" key="3">
    <source>
        <dbReference type="EMBL" id="GFZ00488.1"/>
    </source>
</evidence>
<evidence type="ECO:0000256" key="1">
    <source>
        <dbReference type="SAM" id="MobiDB-lite"/>
    </source>
</evidence>
<sequence>MIVGGKFLALLLPFSLLLSLVYSTTTIVTGTAATCFATSSSDVVGFTTFAVRGFGTRHYAAGGGSGGEAGSRSTRFKQRTTSTFSLHCLSSASHSPEGEDSNGEIAEVTNGNYVEKEEGINTGRWKSWKH</sequence>
<dbReference type="AlphaFoldDB" id="A0A7J0FRE4"/>
<evidence type="ECO:0008006" key="5">
    <source>
        <dbReference type="Google" id="ProtNLM"/>
    </source>
</evidence>
<feature type="chain" id="PRO_5029601231" description="Secreted protein" evidence="2">
    <location>
        <begin position="24"/>
        <end position="130"/>
    </location>
</feature>
<keyword evidence="4" id="KW-1185">Reference proteome</keyword>